<reference evidence="2 3" key="1">
    <citation type="submission" date="2014-04" db="EMBL/GenBank/DDBJ databases">
        <title>A comprehensive comparison of genomes of Erythrobacter spp. strains.</title>
        <authorList>
            <person name="Zheng Q."/>
        </authorList>
    </citation>
    <scope>NUCLEOTIDE SEQUENCE [LARGE SCALE GENOMIC DNA]</scope>
    <source>
        <strain evidence="2 3">DSM 6997</strain>
    </source>
</reference>
<evidence type="ECO:0000256" key="1">
    <source>
        <dbReference type="SAM" id="MobiDB-lite"/>
    </source>
</evidence>
<evidence type="ECO:0000313" key="3">
    <source>
        <dbReference type="Proteomes" id="UP000027647"/>
    </source>
</evidence>
<accession>A0A074MJ12</accession>
<dbReference type="AlphaFoldDB" id="A0A074MJ12"/>
<keyword evidence="3" id="KW-1185">Reference proteome</keyword>
<dbReference type="STRING" id="1044.EH31_04040"/>
<organism evidence="2 3">
    <name type="scientific">Erythrobacter longus</name>
    <dbReference type="NCBI Taxonomy" id="1044"/>
    <lineage>
        <taxon>Bacteria</taxon>
        <taxon>Pseudomonadati</taxon>
        <taxon>Pseudomonadota</taxon>
        <taxon>Alphaproteobacteria</taxon>
        <taxon>Sphingomonadales</taxon>
        <taxon>Erythrobacteraceae</taxon>
        <taxon>Erythrobacter/Porphyrobacter group</taxon>
        <taxon>Erythrobacter</taxon>
    </lineage>
</organism>
<evidence type="ECO:0000313" key="2">
    <source>
        <dbReference type="EMBL" id="KEO91853.1"/>
    </source>
</evidence>
<sequence length="82" mass="9287">MEREDNSMPQRPESRQECGDANTMLQKRERSSCEMWQKLVQIRSSVPSVRPSPAFVNWSVATLGRITARRFARKTGSCIAGS</sequence>
<dbReference type="EMBL" id="JMIW01000001">
    <property type="protein sequence ID" value="KEO91853.1"/>
    <property type="molecule type" value="Genomic_DNA"/>
</dbReference>
<feature type="region of interest" description="Disordered" evidence="1">
    <location>
        <begin position="1"/>
        <end position="23"/>
    </location>
</feature>
<comment type="caution">
    <text evidence="2">The sequence shown here is derived from an EMBL/GenBank/DDBJ whole genome shotgun (WGS) entry which is preliminary data.</text>
</comment>
<name>A0A074MJ12_ERYLO</name>
<dbReference type="Proteomes" id="UP000027647">
    <property type="component" value="Unassembled WGS sequence"/>
</dbReference>
<gene>
    <name evidence="2" type="ORF">EH31_04040</name>
</gene>
<protein>
    <submittedName>
        <fullName evidence="2">Uncharacterized protein</fullName>
    </submittedName>
</protein>
<feature type="compositionally biased region" description="Basic and acidic residues" evidence="1">
    <location>
        <begin position="1"/>
        <end position="18"/>
    </location>
</feature>
<proteinExistence type="predicted"/>